<evidence type="ECO:0000313" key="3">
    <source>
        <dbReference type="Proteomes" id="UP000309991"/>
    </source>
</evidence>
<dbReference type="GO" id="GO:0016779">
    <property type="term" value="F:nucleotidyltransferase activity"/>
    <property type="evidence" value="ECO:0007669"/>
    <property type="project" value="UniProtKB-KW"/>
</dbReference>
<name>A0A4Y5FF16_9CAUD</name>
<evidence type="ECO:0000313" key="2">
    <source>
        <dbReference type="EMBL" id="QBJ03656.1"/>
    </source>
</evidence>
<keyword evidence="2" id="KW-0548">Nucleotidyltransferase</keyword>
<gene>
    <name evidence="2" type="ORF">UCC3521_0118</name>
</gene>
<keyword evidence="3" id="KW-1185">Reference proteome</keyword>
<dbReference type="EMBL" id="MK504444">
    <property type="protein sequence ID" value="QBJ03656.1"/>
    <property type="molecule type" value="Genomic_DNA"/>
</dbReference>
<dbReference type="Gene3D" id="3.40.50.300">
    <property type="entry name" value="P-loop containing nucleotide triphosphate hydrolases"/>
    <property type="match status" value="1"/>
</dbReference>
<protein>
    <submittedName>
        <fullName evidence="2">Nicotinamide-nucleotide adenylyltransferase</fullName>
    </submittedName>
</protein>
<dbReference type="PANTHER" id="PTHR37512">
    <property type="entry name" value="TRIFUNCTIONAL NAD BIOSYNTHESIS/REGULATOR PROTEIN NADR"/>
    <property type="match status" value="1"/>
</dbReference>
<dbReference type="Pfam" id="PF13521">
    <property type="entry name" value="AAA_28"/>
    <property type="match status" value="1"/>
</dbReference>
<keyword evidence="2" id="KW-0808">Transferase</keyword>
<evidence type="ECO:0000259" key="1">
    <source>
        <dbReference type="Pfam" id="PF13521"/>
    </source>
</evidence>
<feature type="domain" description="NadR/Ttd14 AAA" evidence="1">
    <location>
        <begin position="201"/>
        <end position="371"/>
    </location>
</feature>
<dbReference type="InterPro" id="IPR027417">
    <property type="entry name" value="P-loop_NTPase"/>
</dbReference>
<organism evidence="2 3">
    <name type="scientific">Lactobacillus phage 3-521</name>
    <dbReference type="NCBI Taxonomy" id="2510943"/>
    <lineage>
        <taxon>Viruses</taxon>
        <taxon>Duplodnaviria</taxon>
        <taxon>Heunggongvirae</taxon>
        <taxon>Uroviricota</taxon>
        <taxon>Caudoviricetes</taxon>
        <taxon>Herelleviridae</taxon>
        <taxon>Watanabevirus</taxon>
        <taxon>Watanabevirus wv3521</taxon>
    </lineage>
</organism>
<sequence>MRTKKLPEDISELLSKPIKEVNNDFELKGRAYSGYFAVYMLSAGQYPMTSYDLNVIYQLRAQGKTVLVVAMGQWEERSPKNKQQVVKSTDEYYAKLREVVKDEPDVYASEMVFNSYKGYINSDTAQDSIKKAIAEYSNSLLLDYDLYEQSDDEYSIFRTDLNTNTSEEVSFVEIPRVPGPVGSSVVSNYDILPPFKTPLVILVSGAESTGKTTLVHSLAKLFDLSYSTEYGRDITETWRHTQECNISTTDYLGYLAGQLKNNEDAIANVGSHNGVILDTDAIVTKEYFVAQYEMGNIEKRDYDLLMQAYKKYYLFTAYNADVVLLTNPKVGYYKYDGSRDGTFKDVRDTFTDKLYSDYANLGLDAKVLSMGNGEPSFLSQYNDAMRTVSRWLLDLQ</sequence>
<dbReference type="InterPro" id="IPR052735">
    <property type="entry name" value="NAD_biosynth-regulator"/>
</dbReference>
<accession>A0A4Y5FF16</accession>
<dbReference type="SUPFAM" id="SSF52540">
    <property type="entry name" value="P-loop containing nucleoside triphosphate hydrolases"/>
    <property type="match status" value="1"/>
</dbReference>
<dbReference type="Proteomes" id="UP000309991">
    <property type="component" value="Segment"/>
</dbReference>
<reference evidence="2 3" key="1">
    <citation type="submission" date="2019-02" db="EMBL/GenBank/DDBJ databases">
        <title>Isolation of virulent Lactobacillus brevis phages.</title>
        <authorList>
            <person name="Feyereisen M."/>
            <person name="Mahony J."/>
            <person name="O'Sullivan T."/>
            <person name="van Sinderen D."/>
        </authorList>
    </citation>
    <scope>NUCLEOTIDE SEQUENCE [LARGE SCALE GENOMIC DNA]</scope>
</reference>
<proteinExistence type="predicted"/>
<dbReference type="SMR" id="A0A4Y5FF16"/>
<dbReference type="PANTHER" id="PTHR37512:SF1">
    <property type="entry name" value="NADR_TTD14 AAA DOMAIN-CONTAINING PROTEIN"/>
    <property type="match status" value="1"/>
</dbReference>
<dbReference type="InterPro" id="IPR038727">
    <property type="entry name" value="NadR/Ttd14_AAA_dom"/>
</dbReference>